<keyword evidence="3" id="KW-1185">Reference proteome</keyword>
<dbReference type="RefSeq" id="WP_116301700.1">
    <property type="nucleotide sequence ID" value="NZ_NFZV01000006.1"/>
</dbReference>
<sequence length="119" mass="13243">MKSPQGKLFLPLFALTIAATNMFFLYVGFYLFMHGWEAVTEQAATFCTSGRYSSRVYCTDYYGVSAVWHGVTMLQFGIAAMLAPLAFVLSSLRPSAYWYIPLWLLLAGGTVTIVGKLFV</sequence>
<feature type="transmembrane region" description="Helical" evidence="1">
    <location>
        <begin position="96"/>
        <end position="118"/>
    </location>
</feature>
<dbReference type="AlphaFoldDB" id="A0A3E0WZD4"/>
<keyword evidence="1" id="KW-1133">Transmembrane helix</keyword>
<name>A0A3E0WZD4_9GAMM</name>
<dbReference type="EMBL" id="NFZW01000007">
    <property type="protein sequence ID" value="RFA37365.1"/>
    <property type="molecule type" value="Genomic_DNA"/>
</dbReference>
<keyword evidence="1" id="KW-0472">Membrane</keyword>
<accession>A0A3E0WZD4</accession>
<reference evidence="3" key="1">
    <citation type="submission" date="2017-05" db="EMBL/GenBank/DDBJ databases">
        <authorList>
            <person name="Sharma S."/>
            <person name="Sidhu C."/>
            <person name="Pinnaka A.K."/>
        </authorList>
    </citation>
    <scope>NUCLEOTIDE SEQUENCE [LARGE SCALE GENOMIC DNA]</scope>
    <source>
        <strain evidence="3">AK93</strain>
    </source>
</reference>
<evidence type="ECO:0000313" key="3">
    <source>
        <dbReference type="Proteomes" id="UP000256763"/>
    </source>
</evidence>
<evidence type="ECO:0000256" key="1">
    <source>
        <dbReference type="SAM" id="Phobius"/>
    </source>
</evidence>
<comment type="caution">
    <text evidence="2">The sequence shown here is derived from an EMBL/GenBank/DDBJ whole genome shotgun (WGS) entry which is preliminary data.</text>
</comment>
<gene>
    <name evidence="2" type="ORF">CAL65_08660</name>
</gene>
<feature type="transmembrane region" description="Helical" evidence="1">
    <location>
        <begin position="12"/>
        <end position="32"/>
    </location>
</feature>
<evidence type="ECO:0000313" key="2">
    <source>
        <dbReference type="EMBL" id="RFA37365.1"/>
    </source>
</evidence>
<proteinExistence type="predicted"/>
<keyword evidence="1" id="KW-0812">Transmembrane</keyword>
<feature type="transmembrane region" description="Helical" evidence="1">
    <location>
        <begin position="66"/>
        <end position="89"/>
    </location>
</feature>
<protein>
    <submittedName>
        <fullName evidence="2">Uncharacterized protein</fullName>
    </submittedName>
</protein>
<organism evidence="2 3">
    <name type="scientific">Alkalilimnicola ehrlichii</name>
    <dbReference type="NCBI Taxonomy" id="351052"/>
    <lineage>
        <taxon>Bacteria</taxon>
        <taxon>Pseudomonadati</taxon>
        <taxon>Pseudomonadota</taxon>
        <taxon>Gammaproteobacteria</taxon>
        <taxon>Chromatiales</taxon>
        <taxon>Ectothiorhodospiraceae</taxon>
        <taxon>Alkalilimnicola</taxon>
    </lineage>
</organism>
<dbReference type="Proteomes" id="UP000256763">
    <property type="component" value="Unassembled WGS sequence"/>
</dbReference>